<dbReference type="GO" id="GO:0005694">
    <property type="term" value="C:chromosome"/>
    <property type="evidence" value="ECO:0007669"/>
    <property type="project" value="TreeGrafter"/>
</dbReference>
<dbReference type="SMART" id="SM00490">
    <property type="entry name" value="HELICc"/>
    <property type="match status" value="1"/>
</dbReference>
<keyword evidence="2" id="KW-0547">Nucleotide-binding</keyword>
<dbReference type="AlphaFoldDB" id="A0A9P3LG96"/>
<dbReference type="EC" id="5.6.2.4" evidence="5"/>
<feature type="domain" description="Helicase C-terminal" evidence="8">
    <location>
        <begin position="266"/>
        <end position="422"/>
    </location>
</feature>
<organism evidence="9 10">
    <name type="scientific">Phanerochaete sordida</name>
    <dbReference type="NCBI Taxonomy" id="48140"/>
    <lineage>
        <taxon>Eukaryota</taxon>
        <taxon>Fungi</taxon>
        <taxon>Dikarya</taxon>
        <taxon>Basidiomycota</taxon>
        <taxon>Agaricomycotina</taxon>
        <taxon>Agaricomycetes</taxon>
        <taxon>Polyporales</taxon>
        <taxon>Phanerochaetaceae</taxon>
        <taxon>Phanerochaete</taxon>
    </lineage>
</organism>
<evidence type="ECO:0000313" key="10">
    <source>
        <dbReference type="Proteomes" id="UP000703269"/>
    </source>
</evidence>
<feature type="region of interest" description="Disordered" evidence="6">
    <location>
        <begin position="408"/>
        <end position="432"/>
    </location>
</feature>
<dbReference type="Gene3D" id="3.40.50.300">
    <property type="entry name" value="P-loop containing nucleotide triphosphate hydrolases"/>
    <property type="match status" value="2"/>
</dbReference>
<evidence type="ECO:0000259" key="7">
    <source>
        <dbReference type="PROSITE" id="PS51192"/>
    </source>
</evidence>
<dbReference type="GO" id="GO:0009378">
    <property type="term" value="F:four-way junction helicase activity"/>
    <property type="evidence" value="ECO:0007669"/>
    <property type="project" value="TreeGrafter"/>
</dbReference>
<dbReference type="GO" id="GO:0000724">
    <property type="term" value="P:double-strand break repair via homologous recombination"/>
    <property type="evidence" value="ECO:0007669"/>
    <property type="project" value="TreeGrafter"/>
</dbReference>
<evidence type="ECO:0000259" key="8">
    <source>
        <dbReference type="PROSITE" id="PS51194"/>
    </source>
</evidence>
<dbReference type="GO" id="GO:0003676">
    <property type="term" value="F:nucleic acid binding"/>
    <property type="evidence" value="ECO:0007669"/>
    <property type="project" value="InterPro"/>
</dbReference>
<comment type="caution">
    <text evidence="9">The sequence shown here is derived from an EMBL/GenBank/DDBJ whole genome shotgun (WGS) entry which is preliminary data.</text>
</comment>
<feature type="region of interest" description="Disordered" evidence="6">
    <location>
        <begin position="449"/>
        <end position="515"/>
    </location>
</feature>
<name>A0A9P3LG96_9APHY</name>
<dbReference type="InterPro" id="IPR036388">
    <property type="entry name" value="WH-like_DNA-bd_sf"/>
</dbReference>
<evidence type="ECO:0000256" key="4">
    <source>
        <dbReference type="ARBA" id="ARBA00034617"/>
    </source>
</evidence>
<dbReference type="InterPro" id="IPR014001">
    <property type="entry name" value="Helicase_ATP-bd"/>
</dbReference>
<protein>
    <recommendedName>
        <fullName evidence="5">DNA 3'-5' helicase</fullName>
        <ecNumber evidence="5">5.6.2.4</ecNumber>
    </recommendedName>
</protein>
<dbReference type="PANTHER" id="PTHR13710:SF154">
    <property type="entry name" value="RECQ HELICASE, PUTATIVE (AFU_ORTHOLOGUE AFUA_6G14720)-RELATED"/>
    <property type="match status" value="1"/>
</dbReference>
<feature type="region of interest" description="Disordered" evidence="6">
    <location>
        <begin position="859"/>
        <end position="895"/>
    </location>
</feature>
<dbReference type="PROSITE" id="PS51192">
    <property type="entry name" value="HELICASE_ATP_BIND_1"/>
    <property type="match status" value="1"/>
</dbReference>
<comment type="catalytic activity">
    <reaction evidence="4">
        <text>Couples ATP hydrolysis with the unwinding of duplex DNA by translocating in the 3'-5' direction.</text>
        <dbReference type="EC" id="5.6.2.4"/>
    </reaction>
</comment>
<keyword evidence="3" id="KW-0067">ATP-binding</keyword>
<evidence type="ECO:0000256" key="5">
    <source>
        <dbReference type="ARBA" id="ARBA00034808"/>
    </source>
</evidence>
<dbReference type="GO" id="GO:0005524">
    <property type="term" value="F:ATP binding"/>
    <property type="evidence" value="ECO:0007669"/>
    <property type="project" value="UniProtKB-KW"/>
</dbReference>
<sequence length="895" mass="99076">MSSNTSPSSSPQNQELFYQLLEAARKKATKSKGYDSTAVRAWLTERIKAAFGWPPREWQLDIGEALALGLDIVLVAGTGAGKTLPFVMPVLLPENAEKMVLIVSPLNELQRDQAQRFRDAGISAAAVNGTTWNKELKEKILAREFRVLLTSPEQLFEKTEFHEVAHTPEVMRDVVCIIADEAHTITQWSGNAFRPLFAKLGSLRSLVDLNIPILATSATMTPDTIQSVKTILHLRSNRTLQLNLGNNRPNITPLVCPIKAGTDWEALKFVIHDAVEGQPLKRTLIYVLNRDDAQTFCLRLRECLPEGSSLRAQIDFLNAGRDVSARIKVLMDFRKRIINVLLTTEIAGMGLDLWNVYRMLQVNLTASLSESLQHKGRIGRDGKPAYAIQLVPRAYLKAAIKAALDAQKSDEATLDKDTTEGSSCPQGIDVDAPASDSVIEKDMLPAPDTASQAIVGDPTSDVESVQGAEDEPEDQDLDGDDEDLYSNVSECNAAEGAALDDEEPAPAKSAKDRKKRVIEPAMREYATTTGCRRAIVDKYFDNPPIREPLTVPCCDNCMQAQDATTLEPGEFAQELQDAIDYFNQRFEPKPKVQKPRLPPGLGARKDEKKKGITRLTDCKNALISWRLRTWKENHALSSLGYRAILPDRILETIAKRADLLTVDDLKAKAGWLNAEKNGYGLEVLAVLKPFDDQWKEERAAAAAEKAALKKVESIRKDQLRKEKRRLEGLLKTQNKRNRTSSNSAPCNIPPMSPSQAVALGPEPLPQPIASESWPGSMSGAALSGPVPSGLPSDVPAHSASMRTSSAAHTDQYYYMQMPPSQPLHAPHLDPRASYAYAYNQQTYEQQAYAAYYAHTQQQVVQTPVTPSEQNLPKPRPRPRPRPRPKPSQPFMEPLQ</sequence>
<feature type="compositionally biased region" description="Basic and acidic residues" evidence="6">
    <location>
        <begin position="408"/>
        <end position="419"/>
    </location>
</feature>
<dbReference type="Pfam" id="PF00270">
    <property type="entry name" value="DEAD"/>
    <property type="match status" value="1"/>
</dbReference>
<dbReference type="InterPro" id="IPR011545">
    <property type="entry name" value="DEAD/DEAH_box_helicase_dom"/>
</dbReference>
<dbReference type="Pfam" id="PF00271">
    <property type="entry name" value="Helicase_C"/>
    <property type="match status" value="1"/>
</dbReference>
<dbReference type="GO" id="GO:0005737">
    <property type="term" value="C:cytoplasm"/>
    <property type="evidence" value="ECO:0007669"/>
    <property type="project" value="TreeGrafter"/>
</dbReference>
<dbReference type="SUPFAM" id="SSF52540">
    <property type="entry name" value="P-loop containing nucleoside triphosphate hydrolases"/>
    <property type="match status" value="1"/>
</dbReference>
<dbReference type="EMBL" id="BPQB01000037">
    <property type="protein sequence ID" value="GJE94090.1"/>
    <property type="molecule type" value="Genomic_DNA"/>
</dbReference>
<evidence type="ECO:0000313" key="9">
    <source>
        <dbReference type="EMBL" id="GJE94090.1"/>
    </source>
</evidence>
<evidence type="ECO:0000256" key="1">
    <source>
        <dbReference type="ARBA" id="ARBA00005446"/>
    </source>
</evidence>
<accession>A0A9P3LG96</accession>
<evidence type="ECO:0000256" key="3">
    <source>
        <dbReference type="ARBA" id="ARBA00022840"/>
    </source>
</evidence>
<dbReference type="GO" id="GO:0043138">
    <property type="term" value="F:3'-5' DNA helicase activity"/>
    <property type="evidence" value="ECO:0007669"/>
    <property type="project" value="UniProtKB-EC"/>
</dbReference>
<dbReference type="InterPro" id="IPR027417">
    <property type="entry name" value="P-loop_NTPase"/>
</dbReference>
<dbReference type="PROSITE" id="PS51194">
    <property type="entry name" value="HELICASE_CTER"/>
    <property type="match status" value="1"/>
</dbReference>
<feature type="compositionally biased region" description="Basic residues" evidence="6">
    <location>
        <begin position="874"/>
        <end position="884"/>
    </location>
</feature>
<gene>
    <name evidence="9" type="ORF">PsYK624_102580</name>
</gene>
<dbReference type="InterPro" id="IPR001650">
    <property type="entry name" value="Helicase_C-like"/>
</dbReference>
<dbReference type="Gene3D" id="1.10.10.10">
    <property type="entry name" value="Winged helix-like DNA-binding domain superfamily/Winged helix DNA-binding domain"/>
    <property type="match status" value="1"/>
</dbReference>
<comment type="similarity">
    <text evidence="1">Belongs to the helicase family. RecQ subfamily.</text>
</comment>
<feature type="region of interest" description="Disordered" evidence="6">
    <location>
        <begin position="732"/>
        <end position="798"/>
    </location>
</feature>
<dbReference type="SMART" id="SM00487">
    <property type="entry name" value="DEXDc"/>
    <property type="match status" value="1"/>
</dbReference>
<feature type="compositionally biased region" description="Acidic residues" evidence="6">
    <location>
        <begin position="468"/>
        <end position="484"/>
    </location>
</feature>
<feature type="domain" description="Helicase ATP-binding" evidence="7">
    <location>
        <begin position="63"/>
        <end position="238"/>
    </location>
</feature>
<dbReference type="OrthoDB" id="2499463at2759"/>
<keyword evidence="10" id="KW-1185">Reference proteome</keyword>
<evidence type="ECO:0000256" key="2">
    <source>
        <dbReference type="ARBA" id="ARBA00022741"/>
    </source>
</evidence>
<proteinExistence type="inferred from homology"/>
<reference evidence="9 10" key="1">
    <citation type="submission" date="2021-08" db="EMBL/GenBank/DDBJ databases">
        <title>Draft Genome Sequence of Phanerochaete sordida strain YK-624.</title>
        <authorList>
            <person name="Mori T."/>
            <person name="Dohra H."/>
            <person name="Suzuki T."/>
            <person name="Kawagishi H."/>
            <person name="Hirai H."/>
        </authorList>
    </citation>
    <scope>NUCLEOTIDE SEQUENCE [LARGE SCALE GENOMIC DNA]</scope>
    <source>
        <strain evidence="9 10">YK-624</strain>
    </source>
</reference>
<keyword evidence="9" id="KW-0347">Helicase</keyword>
<keyword evidence="9" id="KW-0378">Hydrolase</keyword>
<dbReference type="Proteomes" id="UP000703269">
    <property type="component" value="Unassembled WGS sequence"/>
</dbReference>
<dbReference type="PANTHER" id="PTHR13710">
    <property type="entry name" value="DNA HELICASE RECQ FAMILY MEMBER"/>
    <property type="match status" value="1"/>
</dbReference>
<evidence type="ECO:0000256" key="6">
    <source>
        <dbReference type="SAM" id="MobiDB-lite"/>
    </source>
</evidence>